<accession>A0AAQ0BQU1</accession>
<gene>
    <name evidence="3" type="ORF">I6H06_07425</name>
    <name evidence="4" type="ORF">NFI99_09285</name>
</gene>
<dbReference type="GeneID" id="45694182"/>
<feature type="chain" id="PRO_5042942494" evidence="2">
    <location>
        <begin position="26"/>
        <end position="161"/>
    </location>
</feature>
<name>A0AAQ0BQU1_BURGL</name>
<feature type="compositionally biased region" description="Low complexity" evidence="1">
    <location>
        <begin position="131"/>
        <end position="161"/>
    </location>
</feature>
<dbReference type="EMBL" id="CP099583">
    <property type="protein sequence ID" value="USS42398.1"/>
    <property type="molecule type" value="Genomic_DNA"/>
</dbReference>
<keyword evidence="6" id="KW-1185">Reference proteome</keyword>
<protein>
    <submittedName>
        <fullName evidence="3">DUF4810 domain-containing protein</fullName>
    </submittedName>
</protein>
<reference evidence="3 5" key="1">
    <citation type="submission" date="2020-12" db="EMBL/GenBank/DDBJ databases">
        <title>FDA dAtabase for Regulatory Grade micrObial Sequences (FDA-ARGOS): Supporting development and validation of Infectious Disease Dx tests.</title>
        <authorList>
            <person name="Minogue T."/>
            <person name="Wolcott M."/>
            <person name="Wasieloski L."/>
            <person name="Aguilar W."/>
            <person name="Moore D."/>
            <person name="Jaissle J."/>
            <person name="Tallon L."/>
            <person name="Sadzewicz L."/>
            <person name="Zhao X."/>
            <person name="Boylan J."/>
            <person name="Ott S."/>
            <person name="Bowen H."/>
            <person name="Vavikolanu K."/>
            <person name="Mehta A."/>
            <person name="Aluvathingal J."/>
            <person name="Nadendla S."/>
            <person name="Yan Y."/>
            <person name="Sichtig H."/>
        </authorList>
    </citation>
    <scope>NUCLEOTIDE SEQUENCE [LARGE SCALE GENOMIC DNA]</scope>
    <source>
        <strain evidence="3 5">FDAARGOS_949</strain>
    </source>
</reference>
<dbReference type="InterPro" id="IPR014508">
    <property type="entry name" value="UCP020555_TPR-like"/>
</dbReference>
<dbReference type="Proteomes" id="UP000594892">
    <property type="component" value="Chromosome 1"/>
</dbReference>
<evidence type="ECO:0000313" key="6">
    <source>
        <dbReference type="Proteomes" id="UP001056386"/>
    </source>
</evidence>
<dbReference type="Proteomes" id="UP001056386">
    <property type="component" value="Chromosome 2"/>
</dbReference>
<dbReference type="AlphaFoldDB" id="A0AAQ0BQU1"/>
<evidence type="ECO:0000313" key="3">
    <source>
        <dbReference type="EMBL" id="QPQ89470.1"/>
    </source>
</evidence>
<evidence type="ECO:0000313" key="5">
    <source>
        <dbReference type="Proteomes" id="UP000594892"/>
    </source>
</evidence>
<dbReference type="Pfam" id="PF16068">
    <property type="entry name" value="DUF4810"/>
    <property type="match status" value="1"/>
</dbReference>
<evidence type="ECO:0000256" key="1">
    <source>
        <dbReference type="SAM" id="MobiDB-lite"/>
    </source>
</evidence>
<feature type="region of interest" description="Disordered" evidence="1">
    <location>
        <begin position="120"/>
        <end position="161"/>
    </location>
</feature>
<sequence>MKTATFIRGAGLSLAAASALLTGCAAPSTPQLYQWDGYQRSVYDYFTAEKSPQEQIDVLEKALQKIRAQGHRPPPGFEAQLGMLYATVGNDEQAMQAFQAEKDSFPESAPYMDFLMKKKADAKDAKPGLKPADQPVTAPAAAQPAAASAARPDTTAPTANH</sequence>
<keyword evidence="2" id="KW-0732">Signal</keyword>
<dbReference type="RefSeq" id="WP_015877804.1">
    <property type="nucleotide sequence ID" value="NZ_CP021075.1"/>
</dbReference>
<organism evidence="3 5">
    <name type="scientific">Burkholderia glumae</name>
    <name type="common">Pseudomonas glumae</name>
    <dbReference type="NCBI Taxonomy" id="337"/>
    <lineage>
        <taxon>Bacteria</taxon>
        <taxon>Pseudomonadati</taxon>
        <taxon>Pseudomonadota</taxon>
        <taxon>Betaproteobacteria</taxon>
        <taxon>Burkholderiales</taxon>
        <taxon>Burkholderiaceae</taxon>
        <taxon>Burkholderia</taxon>
    </lineage>
</organism>
<evidence type="ECO:0000313" key="4">
    <source>
        <dbReference type="EMBL" id="USS42398.1"/>
    </source>
</evidence>
<dbReference type="PROSITE" id="PS51257">
    <property type="entry name" value="PROKAR_LIPOPROTEIN"/>
    <property type="match status" value="1"/>
</dbReference>
<dbReference type="EMBL" id="CP065600">
    <property type="protein sequence ID" value="QPQ89470.1"/>
    <property type="molecule type" value="Genomic_DNA"/>
</dbReference>
<proteinExistence type="predicted"/>
<evidence type="ECO:0000256" key="2">
    <source>
        <dbReference type="SAM" id="SignalP"/>
    </source>
</evidence>
<reference evidence="4" key="2">
    <citation type="submission" date="2022-06" db="EMBL/GenBank/DDBJ databases">
        <title>Draft genome sequence of Burkholderia glumae strain GR20004 isolated from rice panicle showing bacterial panicle blight.</title>
        <authorList>
            <person name="Choi S.Y."/>
            <person name="Lee Y.H."/>
        </authorList>
    </citation>
    <scope>NUCLEOTIDE SEQUENCE</scope>
    <source>
        <strain evidence="4">GR20004</strain>
    </source>
</reference>
<feature type="signal peptide" evidence="2">
    <location>
        <begin position="1"/>
        <end position="25"/>
    </location>
</feature>